<accession>A0ABS9J820</accession>
<dbReference type="RefSeq" id="WP_086698594.1">
    <property type="nucleotide sequence ID" value="NZ_JAKKZF010000001.1"/>
</dbReference>
<keyword evidence="2" id="KW-1185">Reference proteome</keyword>
<dbReference type="Proteomes" id="UP001299012">
    <property type="component" value="Unassembled WGS sequence"/>
</dbReference>
<dbReference type="EMBL" id="JAKKZF010000001">
    <property type="protein sequence ID" value="MCG0061684.1"/>
    <property type="molecule type" value="Genomic_DNA"/>
</dbReference>
<gene>
    <name evidence="1" type="ORF">L0F81_00020</name>
</gene>
<proteinExistence type="predicted"/>
<name>A0ABS9J820_9ACTN</name>
<comment type="caution">
    <text evidence="1">The sequence shown here is derived from an EMBL/GenBank/DDBJ whole genome shotgun (WGS) entry which is preliminary data.</text>
</comment>
<sequence length="80" mass="9065">MTDTVTVDCFDVELDSGENLKALGEGNYLELDQSVAGMSPGVWLLLAYEGEFGDRARLRCLTREEIDTRRRAEAFSRIYE</sequence>
<organism evidence="1 2">
    <name type="scientific">Streptomyces tricolor</name>
    <dbReference type="NCBI Taxonomy" id="68277"/>
    <lineage>
        <taxon>Bacteria</taxon>
        <taxon>Bacillati</taxon>
        <taxon>Actinomycetota</taxon>
        <taxon>Actinomycetes</taxon>
        <taxon>Kitasatosporales</taxon>
        <taxon>Streptomycetaceae</taxon>
        <taxon>Streptomyces</taxon>
        <taxon>Streptomyces violaceoruber group</taxon>
    </lineage>
</organism>
<reference evidence="1 2" key="1">
    <citation type="submission" date="2022-01" db="EMBL/GenBank/DDBJ databases">
        <title>Draft Genome Sequences of Seven Type Strains of the Genus Streptomyces.</title>
        <authorList>
            <person name="Aziz S."/>
            <person name="Coretto E."/>
            <person name="Chronakova A."/>
            <person name="Sproer C."/>
            <person name="Huber K."/>
            <person name="Nouioui I."/>
            <person name="Gross H."/>
        </authorList>
    </citation>
    <scope>NUCLEOTIDE SEQUENCE [LARGE SCALE GENOMIC DNA]</scope>
    <source>
        <strain evidence="1 2">DSM 41685</strain>
    </source>
</reference>
<evidence type="ECO:0000313" key="2">
    <source>
        <dbReference type="Proteomes" id="UP001299012"/>
    </source>
</evidence>
<evidence type="ECO:0000313" key="1">
    <source>
        <dbReference type="EMBL" id="MCG0061684.1"/>
    </source>
</evidence>
<protein>
    <submittedName>
        <fullName evidence="1">Uncharacterized protein</fullName>
    </submittedName>
</protein>